<keyword evidence="2" id="KW-0560">Oxidoreductase</keyword>
<evidence type="ECO:0000256" key="2">
    <source>
        <dbReference type="ARBA" id="ARBA00023002"/>
    </source>
</evidence>
<dbReference type="HOGENOM" id="CLU_010194_17_2_9"/>
<dbReference type="GO" id="GO:0016491">
    <property type="term" value="F:oxidoreductase activity"/>
    <property type="evidence" value="ECO:0007669"/>
    <property type="project" value="UniProtKB-KW"/>
</dbReference>
<accession>C4KYU2</accession>
<dbReference type="Gene3D" id="3.40.50.720">
    <property type="entry name" value="NAD(P)-binding Rossmann-like Domain"/>
    <property type="match status" value="1"/>
</dbReference>
<dbReference type="PANTHER" id="PTHR43669:SF3">
    <property type="entry name" value="ALCOHOL DEHYDROGENASE, PUTATIVE (AFU_ORTHOLOGUE AFUA_3G03445)-RELATED"/>
    <property type="match status" value="1"/>
</dbReference>
<proteinExistence type="inferred from homology"/>
<dbReference type="Pfam" id="PF00106">
    <property type="entry name" value="adh_short"/>
    <property type="match status" value="1"/>
</dbReference>
<dbReference type="eggNOG" id="COG0300">
    <property type="taxonomic scope" value="Bacteria"/>
</dbReference>
<comment type="similarity">
    <text evidence="1">Belongs to the short-chain dehydrogenases/reductases (SDR) family.</text>
</comment>
<dbReference type="InterPro" id="IPR002347">
    <property type="entry name" value="SDR_fam"/>
</dbReference>
<organism evidence="3 4">
    <name type="scientific">Exiguobacterium sp. (strain ATCC BAA-1283 / AT1b)</name>
    <dbReference type="NCBI Taxonomy" id="360911"/>
    <lineage>
        <taxon>Bacteria</taxon>
        <taxon>Bacillati</taxon>
        <taxon>Bacillota</taxon>
        <taxon>Bacilli</taxon>
        <taxon>Bacillales</taxon>
        <taxon>Bacillales Family XII. Incertae Sedis</taxon>
        <taxon>Exiguobacterium</taxon>
    </lineage>
</organism>
<dbReference type="KEGG" id="eat:EAT1b_1328"/>
<dbReference type="InterPro" id="IPR036291">
    <property type="entry name" value="NAD(P)-bd_dom_sf"/>
</dbReference>
<dbReference type="OrthoDB" id="9799818at2"/>
<evidence type="ECO:0000256" key="1">
    <source>
        <dbReference type="ARBA" id="ARBA00006484"/>
    </source>
</evidence>
<evidence type="ECO:0000313" key="4">
    <source>
        <dbReference type="Proteomes" id="UP000000716"/>
    </source>
</evidence>
<gene>
    <name evidence="3" type="ordered locus">EAT1b_1328</name>
</gene>
<dbReference type="Proteomes" id="UP000000716">
    <property type="component" value="Chromosome"/>
</dbReference>
<dbReference type="PRINTS" id="PR00081">
    <property type="entry name" value="GDHRDH"/>
</dbReference>
<dbReference type="EMBL" id="CP001615">
    <property type="protein sequence ID" value="ACQ70255.1"/>
    <property type="molecule type" value="Genomic_DNA"/>
</dbReference>
<dbReference type="AlphaFoldDB" id="C4KYU2"/>
<dbReference type="SUPFAM" id="SSF51735">
    <property type="entry name" value="NAD(P)-binding Rossmann-fold domains"/>
    <property type="match status" value="1"/>
</dbReference>
<dbReference type="RefSeq" id="WP_012727374.1">
    <property type="nucleotide sequence ID" value="NC_012673.1"/>
</dbReference>
<keyword evidence="4" id="KW-1185">Reference proteome</keyword>
<evidence type="ECO:0000313" key="3">
    <source>
        <dbReference type="EMBL" id="ACQ70255.1"/>
    </source>
</evidence>
<dbReference type="CDD" id="cd05233">
    <property type="entry name" value="SDR_c"/>
    <property type="match status" value="1"/>
</dbReference>
<dbReference type="STRING" id="360911.EAT1b_1328"/>
<name>C4KYU2_EXISA</name>
<sequence length="217" mass="23603">MSMKTAVIIGAGPGIGLHTAERFAKNGYQVALLARNADRLMDYEKQLAKKGYKAKRFEVDTRSEEDLKLVMDQIYDTFGSIDAVVYNAMAATPGRPTTLSSADVIRDFEVNVLGALMSARFAAPLMNTGSILLTGGGLALYPSADYASLAIGKAALRNLAYSLHEELADSSIYVGTLTIKGFVQEGTYFAPDRIAEALYDMHVQQTEVERMYGEDHA</sequence>
<protein>
    <submittedName>
        <fullName evidence="3">Short-chain dehydrogenase/reductase SDR</fullName>
    </submittedName>
</protein>
<dbReference type="PANTHER" id="PTHR43669">
    <property type="entry name" value="5-KETO-D-GLUCONATE 5-REDUCTASE"/>
    <property type="match status" value="1"/>
</dbReference>
<reference evidence="3 4" key="1">
    <citation type="journal article" date="2011" name="J. Bacteriol.">
        <title>Complete genome sequence of the Thermophilic Bacterium Exiguobacterium sp. AT1b.</title>
        <authorList>
            <person name="Vishnivetskaya T.A."/>
            <person name="Lucas S."/>
            <person name="Copeland A."/>
            <person name="Lapidus A."/>
            <person name="Glavina Del Rio T."/>
            <person name="Dalin E."/>
            <person name="Tice H."/>
            <person name="Bruce D.C."/>
            <person name="Goodwin L.A."/>
            <person name="Pitluck S."/>
            <person name="Saunders E."/>
            <person name="Brettin T."/>
            <person name="Detter C."/>
            <person name="Han C."/>
            <person name="Larimer F."/>
            <person name="Land M.L."/>
            <person name="Hauser L.J."/>
            <person name="Kyrpides N.C."/>
            <person name="Ovchinnikova G."/>
            <person name="Kathariou S."/>
            <person name="Ramaley R.F."/>
            <person name="Rodrigues D.F."/>
            <person name="Hendrix C."/>
            <person name="Richardson P."/>
            <person name="Tiedje J.M."/>
        </authorList>
    </citation>
    <scope>NUCLEOTIDE SEQUENCE [LARGE SCALE GENOMIC DNA]</scope>
    <source>
        <strain evidence="4">ATCC BAA-1283 / AT1b</strain>
    </source>
</reference>